<dbReference type="STRING" id="1423815.FC27_GL001783"/>
<gene>
    <name evidence="1" type="ORF">FC27_GL001783</name>
</gene>
<name>A0A0R1SQQ4_9LACO</name>
<dbReference type="Proteomes" id="UP000051647">
    <property type="component" value="Unassembled WGS sequence"/>
</dbReference>
<evidence type="ECO:0000313" key="2">
    <source>
        <dbReference type="Proteomes" id="UP000051647"/>
    </source>
</evidence>
<proteinExistence type="predicted"/>
<protein>
    <recommendedName>
        <fullName evidence="3">Surface layer protein A domain-containing protein</fullName>
    </recommendedName>
</protein>
<organism evidence="1 2">
    <name type="scientific">Companilactobacillus versmoldensis DSM 14857 = KCTC 3814</name>
    <dbReference type="NCBI Taxonomy" id="1423815"/>
    <lineage>
        <taxon>Bacteria</taxon>
        <taxon>Bacillati</taxon>
        <taxon>Bacillota</taxon>
        <taxon>Bacilli</taxon>
        <taxon>Lactobacillales</taxon>
        <taxon>Lactobacillaceae</taxon>
        <taxon>Companilactobacillus</taxon>
    </lineage>
</organism>
<accession>A0A0R1SQQ4</accession>
<dbReference type="PATRIC" id="fig|1423815.3.peg.1826"/>
<dbReference type="EMBL" id="AZFA01000005">
    <property type="protein sequence ID" value="KRL67467.1"/>
    <property type="molecule type" value="Genomic_DNA"/>
</dbReference>
<evidence type="ECO:0008006" key="3">
    <source>
        <dbReference type="Google" id="ProtNLM"/>
    </source>
</evidence>
<dbReference type="AlphaFoldDB" id="A0A0R1SQQ4"/>
<comment type="caution">
    <text evidence="1">The sequence shown here is derived from an EMBL/GenBank/DDBJ whole genome shotgun (WGS) entry which is preliminary data.</text>
</comment>
<keyword evidence="2" id="KW-1185">Reference proteome</keyword>
<reference evidence="1 2" key="1">
    <citation type="journal article" date="2015" name="Genome Announc.">
        <title>Expanding the biotechnology potential of lactobacilli through comparative genomics of 213 strains and associated genera.</title>
        <authorList>
            <person name="Sun Z."/>
            <person name="Harris H.M."/>
            <person name="McCann A."/>
            <person name="Guo C."/>
            <person name="Argimon S."/>
            <person name="Zhang W."/>
            <person name="Yang X."/>
            <person name="Jeffery I.B."/>
            <person name="Cooney J.C."/>
            <person name="Kagawa T.F."/>
            <person name="Liu W."/>
            <person name="Song Y."/>
            <person name="Salvetti E."/>
            <person name="Wrobel A."/>
            <person name="Rasinkangas P."/>
            <person name="Parkhill J."/>
            <person name="Rea M.C."/>
            <person name="O'Sullivan O."/>
            <person name="Ritari J."/>
            <person name="Douillard F.P."/>
            <person name="Paul Ross R."/>
            <person name="Yang R."/>
            <person name="Briner A.E."/>
            <person name="Felis G.E."/>
            <person name="de Vos W.M."/>
            <person name="Barrangou R."/>
            <person name="Klaenhammer T.R."/>
            <person name="Caufield P.W."/>
            <person name="Cui Y."/>
            <person name="Zhang H."/>
            <person name="O'Toole P.W."/>
        </authorList>
    </citation>
    <scope>NUCLEOTIDE SEQUENCE [LARGE SCALE GENOMIC DNA]</scope>
    <source>
        <strain evidence="1 2">DSM 14857</strain>
    </source>
</reference>
<sequence>MLTFAVAPVIGSQKTQTAQAATAYDLPDGTIVKAPGSLMALNFEAGESNVFLWTFNGNQRSLSNRGVQNHSWWYTDEYRVFDGEKYYRVSTNEWVNYNDIDEIDFENGDFLLGAQIRG</sequence>
<evidence type="ECO:0000313" key="1">
    <source>
        <dbReference type="EMBL" id="KRL67467.1"/>
    </source>
</evidence>